<feature type="compositionally biased region" description="Low complexity" evidence="1">
    <location>
        <begin position="160"/>
        <end position="176"/>
    </location>
</feature>
<evidence type="ECO:0000313" key="4">
    <source>
        <dbReference type="Proteomes" id="UP001556367"/>
    </source>
</evidence>
<accession>A0ABR3IXD6</accession>
<protein>
    <submittedName>
        <fullName evidence="3">Uncharacterized protein</fullName>
    </submittedName>
</protein>
<proteinExistence type="predicted"/>
<feature type="region of interest" description="Disordered" evidence="1">
    <location>
        <begin position="303"/>
        <end position="349"/>
    </location>
</feature>
<sequence>MPIRNMHFALDIRGPRYCQQTSFRIATGSMLVVHQFTFLHLQLPGTMSSSTPFIAKRWTSTHLEVQPAPASDGVFAQCAEVTLVWDLSPPLHVHVQPNDNWRATNLRDLGIQDGSYMTWRVDLPIGQQFSFFYNTLADQFSLASAGVFRVGPGDTSCLKTSSSPTEASPTPSTSRPQSAQSPTISPPGPQVSKASLSESTVSTSNALPVVTGTHSLSSIPSLTGITSSAVATVSQTISVDSVIPTNPTEVSTGSFVETSKKSSMSTGTIVGVAAGSAVLALLAMALLGLFIKRRRMKVKESHIVEPGSSQDEPHILPFQDSAAAPLSTSKDAASEARAPELDPPPAYHD</sequence>
<evidence type="ECO:0000256" key="2">
    <source>
        <dbReference type="SAM" id="Phobius"/>
    </source>
</evidence>
<evidence type="ECO:0000313" key="3">
    <source>
        <dbReference type="EMBL" id="KAL0947961.1"/>
    </source>
</evidence>
<name>A0ABR3IXD6_9AGAR</name>
<dbReference type="Proteomes" id="UP001556367">
    <property type="component" value="Unassembled WGS sequence"/>
</dbReference>
<keyword evidence="4" id="KW-1185">Reference proteome</keyword>
<comment type="caution">
    <text evidence="3">The sequence shown here is derived from an EMBL/GenBank/DDBJ whole genome shotgun (WGS) entry which is preliminary data.</text>
</comment>
<feature type="transmembrane region" description="Helical" evidence="2">
    <location>
        <begin position="269"/>
        <end position="291"/>
    </location>
</feature>
<gene>
    <name evidence="3" type="ORF">HGRIS_010588</name>
</gene>
<organism evidence="3 4">
    <name type="scientific">Hohenbuehelia grisea</name>
    <dbReference type="NCBI Taxonomy" id="104357"/>
    <lineage>
        <taxon>Eukaryota</taxon>
        <taxon>Fungi</taxon>
        <taxon>Dikarya</taxon>
        <taxon>Basidiomycota</taxon>
        <taxon>Agaricomycotina</taxon>
        <taxon>Agaricomycetes</taxon>
        <taxon>Agaricomycetidae</taxon>
        <taxon>Agaricales</taxon>
        <taxon>Pleurotineae</taxon>
        <taxon>Pleurotaceae</taxon>
        <taxon>Hohenbuehelia</taxon>
    </lineage>
</organism>
<dbReference type="EMBL" id="JASNQZ010000014">
    <property type="protein sequence ID" value="KAL0947961.1"/>
    <property type="molecule type" value="Genomic_DNA"/>
</dbReference>
<keyword evidence="2" id="KW-0812">Transmembrane</keyword>
<feature type="region of interest" description="Disordered" evidence="1">
    <location>
        <begin position="155"/>
        <end position="198"/>
    </location>
</feature>
<reference evidence="4" key="1">
    <citation type="submission" date="2024-06" db="EMBL/GenBank/DDBJ databases">
        <title>Multi-omics analyses provide insights into the biosynthesis of the anticancer antibiotic pleurotin in Hohenbuehelia grisea.</title>
        <authorList>
            <person name="Weaver J.A."/>
            <person name="Alberti F."/>
        </authorList>
    </citation>
    <scope>NUCLEOTIDE SEQUENCE [LARGE SCALE GENOMIC DNA]</scope>
    <source>
        <strain evidence="4">T-177</strain>
    </source>
</reference>
<keyword evidence="2" id="KW-1133">Transmembrane helix</keyword>
<evidence type="ECO:0000256" key="1">
    <source>
        <dbReference type="SAM" id="MobiDB-lite"/>
    </source>
</evidence>
<keyword evidence="2" id="KW-0472">Membrane</keyword>